<proteinExistence type="predicted"/>
<sequence length="373" mass="40678">MEGWLGNLLVKSVKDKYIPVIVGRRDLWNKVFTPKNVNPDDNYEALEIVGDGVASYFFPSYFLKRFPQLNNPKGVKTVARLKIYYGSKKSFSSIADSLGFWKFIRSGPVPVNPSTRESLLEDTFEAFLGAVCTAVDDEYSIDGLGAVVAYKIMADIFDDMDISLEYTALFDTVTRLKELMDVKKDVLGGDAVYDHRGDTTVITLKGRVIGKATGAIKRDRAKEAAGQALDLLRREGHFREHDDDDAVVKVAKGPAGDGLVVAQSALGGFTVSGAESGVVEGSGGTVAQALSRVVGTKRPFAVEVAGGDYKSLLKEYLESVGETDSVNYIHEGVNVTMTRKGKPVATANHLVKKVREQLASKDYYYRTVHAKGV</sequence>
<evidence type="ECO:0000313" key="2">
    <source>
        <dbReference type="EMBL" id="ALN36925.1"/>
    </source>
</evidence>
<dbReference type="EMBL" id="KR075877">
    <property type="protein sequence ID" value="ALN36925.1"/>
    <property type="molecule type" value="Genomic_DNA"/>
</dbReference>
<organism evidence="2 3">
    <name type="scientific">Ranavirus ambystoma1</name>
    <dbReference type="NCBI Taxonomy" id="265294"/>
    <lineage>
        <taxon>Viruses</taxon>
        <taxon>Varidnaviria</taxon>
        <taxon>Bamfordvirae</taxon>
        <taxon>Nucleocytoviricota</taxon>
        <taxon>Megaviricetes</taxon>
        <taxon>Pimascovirales</taxon>
        <taxon>Pimascovirales incertae sedis</taxon>
        <taxon>Iridoviridae</taxon>
        <taxon>Alphairidovirinae</taxon>
        <taxon>Ranavirus</taxon>
    </lineage>
</organism>
<gene>
    <name evidence="2" type="ORF">24R</name>
</gene>
<dbReference type="PROSITE" id="PS50142">
    <property type="entry name" value="RNASE_3_2"/>
    <property type="match status" value="1"/>
</dbReference>
<dbReference type="Proteomes" id="UP000129491">
    <property type="component" value="Segment"/>
</dbReference>
<protein>
    <submittedName>
        <fullName evidence="2">Ribonuclease III</fullName>
    </submittedName>
</protein>
<reference evidence="2 3" key="1">
    <citation type="journal article" date="2015" name="G3 (Bethesda)">
        <title>Comparative Genomics of an Emerging Amphibian Virus.</title>
        <authorList>
            <person name="Epstein B."/>
            <person name="Storfer A."/>
        </authorList>
    </citation>
    <scope>NUCLEOTIDE SEQUENCE [LARGE SCALE GENOMIC DNA]</scope>
    <source>
        <strain evidence="2">UTAH</strain>
    </source>
</reference>
<dbReference type="Gene3D" id="1.10.1520.10">
    <property type="entry name" value="Ribonuclease III domain"/>
    <property type="match status" value="1"/>
</dbReference>
<dbReference type="SUPFAM" id="SSF69065">
    <property type="entry name" value="RNase III domain-like"/>
    <property type="match status" value="1"/>
</dbReference>
<dbReference type="GO" id="GO:0004525">
    <property type="term" value="F:ribonuclease III activity"/>
    <property type="evidence" value="ECO:0007669"/>
    <property type="project" value="InterPro"/>
</dbReference>
<dbReference type="Pfam" id="PF00636">
    <property type="entry name" value="Ribonuclease_3"/>
    <property type="match status" value="1"/>
</dbReference>
<accession>A0A0U2JD94</accession>
<dbReference type="SMART" id="SM00535">
    <property type="entry name" value="RIBOc"/>
    <property type="match status" value="1"/>
</dbReference>
<evidence type="ECO:0000259" key="1">
    <source>
        <dbReference type="PROSITE" id="PS50142"/>
    </source>
</evidence>
<dbReference type="CDD" id="cd00593">
    <property type="entry name" value="RIBOc"/>
    <property type="match status" value="1"/>
</dbReference>
<dbReference type="GO" id="GO:0006396">
    <property type="term" value="P:RNA processing"/>
    <property type="evidence" value="ECO:0007669"/>
    <property type="project" value="InterPro"/>
</dbReference>
<dbReference type="InterPro" id="IPR000999">
    <property type="entry name" value="RNase_III_dom"/>
</dbReference>
<name>A0A0U2JD94_9VIRU</name>
<evidence type="ECO:0000313" key="3">
    <source>
        <dbReference type="Proteomes" id="UP000129491"/>
    </source>
</evidence>
<dbReference type="InterPro" id="IPR036389">
    <property type="entry name" value="RNase_III_sf"/>
</dbReference>
<feature type="domain" description="RNase III" evidence="1">
    <location>
        <begin position="10"/>
        <end position="131"/>
    </location>
</feature>